<dbReference type="Proteomes" id="UP000737171">
    <property type="component" value="Unassembled WGS sequence"/>
</dbReference>
<dbReference type="Gene3D" id="3.10.180.10">
    <property type="entry name" value="2,3-Dihydroxybiphenyl 1,2-Dioxygenase, domain 1"/>
    <property type="match status" value="2"/>
</dbReference>
<evidence type="ECO:0000313" key="3">
    <source>
        <dbReference type="Proteomes" id="UP000737171"/>
    </source>
</evidence>
<dbReference type="PROSITE" id="PS51819">
    <property type="entry name" value="VOC"/>
    <property type="match status" value="2"/>
</dbReference>
<evidence type="ECO:0000259" key="1">
    <source>
        <dbReference type="PROSITE" id="PS51819"/>
    </source>
</evidence>
<dbReference type="InterPro" id="IPR052164">
    <property type="entry name" value="Anthracycline_SecMetBiosynth"/>
</dbReference>
<dbReference type="EMBL" id="JABRWJ010000002">
    <property type="protein sequence ID" value="NRF67066.1"/>
    <property type="molecule type" value="Genomic_DNA"/>
</dbReference>
<gene>
    <name evidence="2" type="ORF">HLB44_08745</name>
</gene>
<organism evidence="2 3">
    <name type="scientific">Pseudaquabacterium terrae</name>
    <dbReference type="NCBI Taxonomy" id="2732868"/>
    <lineage>
        <taxon>Bacteria</taxon>
        <taxon>Pseudomonadati</taxon>
        <taxon>Pseudomonadota</taxon>
        <taxon>Betaproteobacteria</taxon>
        <taxon>Burkholderiales</taxon>
        <taxon>Sphaerotilaceae</taxon>
        <taxon>Pseudaquabacterium</taxon>
    </lineage>
</organism>
<reference evidence="2 3" key="1">
    <citation type="submission" date="2020-05" db="EMBL/GenBank/DDBJ databases">
        <title>Aquincola sp. isolate from soil.</title>
        <authorList>
            <person name="Han J."/>
            <person name="Kim D.-U."/>
        </authorList>
    </citation>
    <scope>NUCLEOTIDE SEQUENCE [LARGE SCALE GENOMIC DNA]</scope>
    <source>
        <strain evidence="2 3">S2</strain>
    </source>
</reference>
<dbReference type="RefSeq" id="WP_173122151.1">
    <property type="nucleotide sequence ID" value="NZ_JABRWJ010000002.1"/>
</dbReference>
<dbReference type="PANTHER" id="PTHR33993:SF14">
    <property type="entry name" value="GB|AAF24581.1"/>
    <property type="match status" value="1"/>
</dbReference>
<dbReference type="Pfam" id="PF00903">
    <property type="entry name" value="Glyoxalase"/>
    <property type="match status" value="1"/>
</dbReference>
<dbReference type="PANTHER" id="PTHR33993">
    <property type="entry name" value="GLYOXALASE-RELATED"/>
    <property type="match status" value="1"/>
</dbReference>
<sequence>MDTTPYLPGKFVWFEHVSNDLAKARAFYEPLFGWHTEAMPMEGRSYQMLMNGNGGIGGLREADAGVPNHWISYLSVEDVDARFKAATAAGAKALQPPTDFPPVGRGAGLTDPTGAAFCLWRSNGGDMPDHKETPAGNFVWNELWTPDDQKALSFYETCFGYTHDAMEMGPDGTYYILKSVDGTARAGLAKMPAGTPPMWLPYVRVADCDATLAKAQGLGAQKVLIPPHDIPDVGRIAALIDPLGAPIAMITPAPM</sequence>
<accession>A0ABX2EEM2</accession>
<keyword evidence="3" id="KW-1185">Reference proteome</keyword>
<protein>
    <submittedName>
        <fullName evidence="2">VOC family protein</fullName>
    </submittedName>
</protein>
<dbReference type="SUPFAM" id="SSF54593">
    <property type="entry name" value="Glyoxalase/Bleomycin resistance protein/Dihydroxybiphenyl dioxygenase"/>
    <property type="match status" value="2"/>
</dbReference>
<name>A0ABX2EEM2_9BURK</name>
<dbReference type="CDD" id="cd07247">
    <property type="entry name" value="SgaA_N_like"/>
    <property type="match status" value="2"/>
</dbReference>
<comment type="caution">
    <text evidence="2">The sequence shown here is derived from an EMBL/GenBank/DDBJ whole genome shotgun (WGS) entry which is preliminary data.</text>
</comment>
<proteinExistence type="predicted"/>
<dbReference type="InterPro" id="IPR004360">
    <property type="entry name" value="Glyas_Fos-R_dOase_dom"/>
</dbReference>
<dbReference type="InterPro" id="IPR037523">
    <property type="entry name" value="VOC_core"/>
</dbReference>
<feature type="domain" description="VOC" evidence="1">
    <location>
        <begin position="10"/>
        <end position="122"/>
    </location>
</feature>
<feature type="domain" description="VOC" evidence="1">
    <location>
        <begin position="137"/>
        <end position="252"/>
    </location>
</feature>
<dbReference type="InterPro" id="IPR029068">
    <property type="entry name" value="Glyas_Bleomycin-R_OHBP_Dase"/>
</dbReference>
<evidence type="ECO:0000313" key="2">
    <source>
        <dbReference type="EMBL" id="NRF67066.1"/>
    </source>
</evidence>